<evidence type="ECO:0000256" key="3">
    <source>
        <dbReference type="ARBA" id="ARBA00023175"/>
    </source>
</evidence>
<evidence type="ECO:0000313" key="8">
    <source>
        <dbReference type="Proteomes" id="UP000541444"/>
    </source>
</evidence>
<dbReference type="PANTHER" id="PTHR47970:SF6">
    <property type="entry name" value="KINESIN-LIKE PROTEIN KIN-UC ISOFORM X1"/>
    <property type="match status" value="1"/>
</dbReference>
<dbReference type="EMBL" id="JACGCM010001965">
    <property type="protein sequence ID" value="KAF6146685.1"/>
    <property type="molecule type" value="Genomic_DNA"/>
</dbReference>
<dbReference type="GO" id="GO:0005876">
    <property type="term" value="C:spindle microtubule"/>
    <property type="evidence" value="ECO:0007669"/>
    <property type="project" value="TreeGrafter"/>
</dbReference>
<dbReference type="InterPro" id="IPR047149">
    <property type="entry name" value="KIF11-like"/>
</dbReference>
<dbReference type="Pfam" id="PF00225">
    <property type="entry name" value="Kinesin"/>
    <property type="match status" value="1"/>
</dbReference>
<dbReference type="GO" id="GO:0008017">
    <property type="term" value="F:microtubule binding"/>
    <property type="evidence" value="ECO:0007669"/>
    <property type="project" value="InterPro"/>
</dbReference>
<evidence type="ECO:0000259" key="6">
    <source>
        <dbReference type="PROSITE" id="PS50067"/>
    </source>
</evidence>
<protein>
    <recommendedName>
        <fullName evidence="6">Kinesin motor domain-containing protein</fullName>
    </recommendedName>
</protein>
<dbReference type="Gene3D" id="1.10.20.10">
    <property type="entry name" value="Histone, subunit A"/>
    <property type="match status" value="1"/>
</dbReference>
<dbReference type="InterPro" id="IPR009072">
    <property type="entry name" value="Histone-fold"/>
</dbReference>
<proteinExistence type="inferred from homology"/>
<dbReference type="Gene3D" id="3.40.850.10">
    <property type="entry name" value="Kinesin motor domain"/>
    <property type="match status" value="1"/>
</dbReference>
<dbReference type="GO" id="GO:0007018">
    <property type="term" value="P:microtubule-based movement"/>
    <property type="evidence" value="ECO:0007669"/>
    <property type="project" value="InterPro"/>
</dbReference>
<dbReference type="GO" id="GO:0051231">
    <property type="term" value="P:spindle elongation"/>
    <property type="evidence" value="ECO:0007669"/>
    <property type="project" value="TreeGrafter"/>
</dbReference>
<feature type="domain" description="Kinesin motor" evidence="6">
    <location>
        <begin position="136"/>
        <end position="295"/>
    </location>
</feature>
<keyword evidence="3 5" id="KW-0505">Motor protein</keyword>
<evidence type="ECO:0000313" key="7">
    <source>
        <dbReference type="EMBL" id="KAF6146685.1"/>
    </source>
</evidence>
<sequence>VWLGIQRGTTKEQSCSKAPSVVIRNDEELEKLLNGGFLSNIHSVLLPKKSEMVGSDEAKFIFHLFTCCFDCASIEMERSRGDPNASFYSNMLGDFENKEDVNVREMKVDVVERLMKVSIKERDDLKRYIAYELLMRERVSIRLRPRNTDDLQFDADFADSVELQPELKRLKLRNNNWNFESFKFDEVFTKNASQRRVHDGVAKPVVEGVLNGYNGTVMAYGQTSTGKTYTVGQLGKDDISQRGMMVRAMEDILKNTSSTFYTVEFSYLQLYLEHIQDLLVPENNNIPIVEDSKAG</sequence>
<dbReference type="PROSITE" id="PS50067">
    <property type="entry name" value="KINESIN_MOTOR_2"/>
    <property type="match status" value="1"/>
</dbReference>
<evidence type="ECO:0000256" key="5">
    <source>
        <dbReference type="PROSITE-ProRule" id="PRU00283"/>
    </source>
</evidence>
<dbReference type="InterPro" id="IPR027417">
    <property type="entry name" value="P-loop_NTPase"/>
</dbReference>
<feature type="binding site" evidence="5">
    <location>
        <begin position="221"/>
        <end position="228"/>
    </location>
    <ligand>
        <name>ATP</name>
        <dbReference type="ChEBI" id="CHEBI:30616"/>
    </ligand>
</feature>
<feature type="non-terminal residue" evidence="7">
    <location>
        <position position="1"/>
    </location>
</feature>
<dbReference type="SUPFAM" id="SSF52540">
    <property type="entry name" value="P-loop containing nucleoside triphosphate hydrolases"/>
    <property type="match status" value="1"/>
</dbReference>
<dbReference type="OrthoDB" id="3176171at2759"/>
<evidence type="ECO:0000256" key="4">
    <source>
        <dbReference type="ARBA" id="ARBA00023212"/>
    </source>
</evidence>
<keyword evidence="8" id="KW-1185">Reference proteome</keyword>
<reference evidence="7 8" key="1">
    <citation type="journal article" date="2020" name="IScience">
        <title>Genome Sequencing of the Endangered Kingdonia uniflora (Circaeasteraceae, Ranunculales) Reveals Potential Mechanisms of Evolutionary Specialization.</title>
        <authorList>
            <person name="Sun Y."/>
            <person name="Deng T."/>
            <person name="Zhang A."/>
            <person name="Moore M.J."/>
            <person name="Landis J.B."/>
            <person name="Lin N."/>
            <person name="Zhang H."/>
            <person name="Zhang X."/>
            <person name="Huang J."/>
            <person name="Zhang X."/>
            <person name="Sun H."/>
            <person name="Wang H."/>
        </authorList>
    </citation>
    <scope>NUCLEOTIDE SEQUENCE [LARGE SCALE GENOMIC DNA]</scope>
    <source>
        <strain evidence="7">TB1705</strain>
        <tissue evidence="7">Leaf</tissue>
    </source>
</reference>
<dbReference type="GO" id="GO:0072686">
    <property type="term" value="C:mitotic spindle"/>
    <property type="evidence" value="ECO:0007669"/>
    <property type="project" value="TreeGrafter"/>
</dbReference>
<organism evidence="7 8">
    <name type="scientific">Kingdonia uniflora</name>
    <dbReference type="NCBI Taxonomy" id="39325"/>
    <lineage>
        <taxon>Eukaryota</taxon>
        <taxon>Viridiplantae</taxon>
        <taxon>Streptophyta</taxon>
        <taxon>Embryophyta</taxon>
        <taxon>Tracheophyta</taxon>
        <taxon>Spermatophyta</taxon>
        <taxon>Magnoliopsida</taxon>
        <taxon>Ranunculales</taxon>
        <taxon>Circaeasteraceae</taxon>
        <taxon>Kingdonia</taxon>
    </lineage>
</organism>
<dbReference type="InterPro" id="IPR036961">
    <property type="entry name" value="Kinesin_motor_dom_sf"/>
</dbReference>
<evidence type="ECO:0000256" key="2">
    <source>
        <dbReference type="ARBA" id="ARBA00022490"/>
    </source>
</evidence>
<dbReference type="SMART" id="SM00129">
    <property type="entry name" value="KISc"/>
    <property type="match status" value="1"/>
</dbReference>
<dbReference type="AlphaFoldDB" id="A0A7J7LVP2"/>
<gene>
    <name evidence="7" type="ORF">GIB67_008971</name>
</gene>
<comment type="subcellular location">
    <subcellularLocation>
        <location evidence="1">Cytoplasm</location>
        <location evidence="1">Cytoskeleton</location>
    </subcellularLocation>
</comment>
<dbReference type="InterPro" id="IPR001752">
    <property type="entry name" value="Kinesin_motor_dom"/>
</dbReference>
<keyword evidence="2" id="KW-0963">Cytoplasm</keyword>
<evidence type="ECO:0000256" key="1">
    <source>
        <dbReference type="ARBA" id="ARBA00004245"/>
    </source>
</evidence>
<dbReference type="GO" id="GO:0090307">
    <property type="term" value="P:mitotic spindle assembly"/>
    <property type="evidence" value="ECO:0007669"/>
    <property type="project" value="TreeGrafter"/>
</dbReference>
<keyword evidence="5" id="KW-0547">Nucleotide-binding</keyword>
<dbReference type="Proteomes" id="UP000541444">
    <property type="component" value="Unassembled WGS sequence"/>
</dbReference>
<name>A0A7J7LVP2_9MAGN</name>
<dbReference type="GO" id="GO:0046982">
    <property type="term" value="F:protein heterodimerization activity"/>
    <property type="evidence" value="ECO:0007669"/>
    <property type="project" value="InterPro"/>
</dbReference>
<dbReference type="GO" id="GO:0005524">
    <property type="term" value="F:ATP binding"/>
    <property type="evidence" value="ECO:0007669"/>
    <property type="project" value="UniProtKB-UniRule"/>
</dbReference>
<comment type="similarity">
    <text evidence="5">Belongs to the TRAFAC class myosin-kinesin ATPase superfamily. Kinesin family.</text>
</comment>
<dbReference type="GO" id="GO:0008574">
    <property type="term" value="F:plus-end-directed microtubule motor activity"/>
    <property type="evidence" value="ECO:0007669"/>
    <property type="project" value="TreeGrafter"/>
</dbReference>
<keyword evidence="4" id="KW-0206">Cytoskeleton</keyword>
<keyword evidence="5" id="KW-0067">ATP-binding</keyword>
<comment type="caution">
    <text evidence="7">The sequence shown here is derived from an EMBL/GenBank/DDBJ whole genome shotgun (WGS) entry which is preliminary data.</text>
</comment>
<accession>A0A7J7LVP2</accession>
<dbReference type="PANTHER" id="PTHR47970">
    <property type="entry name" value="KINESIN-LIKE PROTEIN KIF11"/>
    <property type="match status" value="1"/>
</dbReference>